<evidence type="ECO:0000313" key="2">
    <source>
        <dbReference type="EMBL" id="GGE22929.1"/>
    </source>
</evidence>
<keyword evidence="1" id="KW-0732">Signal</keyword>
<reference evidence="3" key="1">
    <citation type="journal article" date="2019" name="Int. J. Syst. Evol. Microbiol.">
        <title>The Global Catalogue of Microorganisms (GCM) 10K type strain sequencing project: providing services to taxonomists for standard genome sequencing and annotation.</title>
        <authorList>
            <consortium name="The Broad Institute Genomics Platform"/>
            <consortium name="The Broad Institute Genome Sequencing Center for Infectious Disease"/>
            <person name="Wu L."/>
            <person name="Ma J."/>
        </authorList>
    </citation>
    <scope>NUCLEOTIDE SEQUENCE [LARGE SCALE GENOMIC DNA]</scope>
    <source>
        <strain evidence="3">CGMCC 1.12664</strain>
    </source>
</reference>
<evidence type="ECO:0008006" key="4">
    <source>
        <dbReference type="Google" id="ProtNLM"/>
    </source>
</evidence>
<gene>
    <name evidence="2" type="ORF">GCM10011360_09280</name>
</gene>
<dbReference type="RefSeq" id="WP_188476499.1">
    <property type="nucleotide sequence ID" value="NZ_BMFJ01000001.1"/>
</dbReference>
<proteinExistence type="predicted"/>
<feature type="signal peptide" evidence="1">
    <location>
        <begin position="1"/>
        <end position="19"/>
    </location>
</feature>
<evidence type="ECO:0000256" key="1">
    <source>
        <dbReference type="SAM" id="SignalP"/>
    </source>
</evidence>
<accession>A0A917ECA3</accession>
<feature type="chain" id="PRO_5038082471" description="Chitin-binding type-2 domain-containing protein" evidence="1">
    <location>
        <begin position="20"/>
        <end position="51"/>
    </location>
</feature>
<protein>
    <recommendedName>
        <fullName evidence="4">Chitin-binding type-2 domain-containing protein</fullName>
    </recommendedName>
</protein>
<dbReference type="Proteomes" id="UP000612855">
    <property type="component" value="Unassembled WGS sequence"/>
</dbReference>
<comment type="caution">
    <text evidence="2">The sequence shown here is derived from an EMBL/GenBank/DDBJ whole genome shotgun (WGS) entry which is preliminary data.</text>
</comment>
<sequence>MTRTLLLTALLTLPTFAAAQSSCAEKHQAQNCAAGTMWNDETKACEQVVSS</sequence>
<keyword evidence="3" id="KW-1185">Reference proteome</keyword>
<evidence type="ECO:0000313" key="3">
    <source>
        <dbReference type="Proteomes" id="UP000612855"/>
    </source>
</evidence>
<name>A0A917ECA3_9RHOB</name>
<organism evidence="2 3">
    <name type="scientific">Primorskyibacter flagellatus</name>
    <dbReference type="NCBI Taxonomy" id="1387277"/>
    <lineage>
        <taxon>Bacteria</taxon>
        <taxon>Pseudomonadati</taxon>
        <taxon>Pseudomonadota</taxon>
        <taxon>Alphaproteobacteria</taxon>
        <taxon>Rhodobacterales</taxon>
        <taxon>Roseobacteraceae</taxon>
        <taxon>Primorskyibacter</taxon>
    </lineage>
</organism>
<dbReference type="EMBL" id="BMFJ01000001">
    <property type="protein sequence ID" value="GGE22929.1"/>
    <property type="molecule type" value="Genomic_DNA"/>
</dbReference>
<dbReference type="AlphaFoldDB" id="A0A917ECA3"/>